<protein>
    <submittedName>
        <fullName evidence="1">Uncharacterized protein</fullName>
    </submittedName>
</protein>
<keyword evidence="2" id="KW-1185">Reference proteome</keyword>
<proteinExistence type="predicted"/>
<organism evidence="1 2">
    <name type="scientific">Caligus rogercresseyi</name>
    <name type="common">Sea louse</name>
    <dbReference type="NCBI Taxonomy" id="217165"/>
    <lineage>
        <taxon>Eukaryota</taxon>
        <taxon>Metazoa</taxon>
        <taxon>Ecdysozoa</taxon>
        <taxon>Arthropoda</taxon>
        <taxon>Crustacea</taxon>
        <taxon>Multicrustacea</taxon>
        <taxon>Hexanauplia</taxon>
        <taxon>Copepoda</taxon>
        <taxon>Siphonostomatoida</taxon>
        <taxon>Caligidae</taxon>
        <taxon>Caligus</taxon>
    </lineage>
</organism>
<name>A0A7T8GWK3_CALRO</name>
<feature type="non-terminal residue" evidence="1">
    <location>
        <position position="77"/>
    </location>
</feature>
<evidence type="ECO:0000313" key="2">
    <source>
        <dbReference type="Proteomes" id="UP000595437"/>
    </source>
</evidence>
<accession>A0A7T8GWK3</accession>
<dbReference type="EMBL" id="CP045902">
    <property type="protein sequence ID" value="QQP38760.1"/>
    <property type="molecule type" value="Genomic_DNA"/>
</dbReference>
<sequence>MSFTFHCRKNHSITIRRILIGSGKIEYSGSIESSASESETLRNKDEETVPERIATSTITKNTKKSTHNRILFLRLER</sequence>
<evidence type="ECO:0000313" key="1">
    <source>
        <dbReference type="EMBL" id="QQP38760.1"/>
    </source>
</evidence>
<gene>
    <name evidence="1" type="ORF">FKW44_019434</name>
</gene>
<dbReference type="AlphaFoldDB" id="A0A7T8GWK3"/>
<dbReference type="Proteomes" id="UP000595437">
    <property type="component" value="Chromosome 13"/>
</dbReference>
<reference evidence="2" key="1">
    <citation type="submission" date="2021-01" db="EMBL/GenBank/DDBJ databases">
        <title>Caligus Genome Assembly.</title>
        <authorList>
            <person name="Gallardo-Escarate C."/>
        </authorList>
    </citation>
    <scope>NUCLEOTIDE SEQUENCE [LARGE SCALE GENOMIC DNA]</scope>
</reference>